<dbReference type="InterPro" id="IPR018392">
    <property type="entry name" value="LysM"/>
</dbReference>
<dbReference type="SUPFAM" id="SSF54106">
    <property type="entry name" value="LysM domain"/>
    <property type="match status" value="1"/>
</dbReference>
<reference evidence="3 4" key="1">
    <citation type="submission" date="2016-10" db="EMBL/GenBank/DDBJ databases">
        <authorList>
            <person name="de Groot N.N."/>
        </authorList>
    </citation>
    <scope>NUCLEOTIDE SEQUENCE [LARGE SCALE GENOMIC DNA]</scope>
    <source>
        <strain evidence="3 4">DSM 7343</strain>
    </source>
</reference>
<gene>
    <name evidence="3" type="ORF">SAMN05660420_00703</name>
</gene>
<dbReference type="Proteomes" id="UP000199409">
    <property type="component" value="Unassembled WGS sequence"/>
</dbReference>
<dbReference type="PANTHER" id="PTHR34700">
    <property type="entry name" value="POTASSIUM BINDING PROTEIN KBP"/>
    <property type="match status" value="1"/>
</dbReference>
<keyword evidence="1" id="KW-0732">Signal</keyword>
<dbReference type="InterPro" id="IPR036779">
    <property type="entry name" value="LysM_dom_sf"/>
</dbReference>
<organism evidence="3 4">
    <name type="scientific">Desulfuromusa kysingii</name>
    <dbReference type="NCBI Taxonomy" id="37625"/>
    <lineage>
        <taxon>Bacteria</taxon>
        <taxon>Pseudomonadati</taxon>
        <taxon>Thermodesulfobacteriota</taxon>
        <taxon>Desulfuromonadia</taxon>
        <taxon>Desulfuromonadales</taxon>
        <taxon>Geopsychrobacteraceae</taxon>
        <taxon>Desulfuromusa</taxon>
    </lineage>
</organism>
<dbReference type="AlphaFoldDB" id="A0A1H3WVS4"/>
<dbReference type="SMART" id="SM00257">
    <property type="entry name" value="LysM"/>
    <property type="match status" value="1"/>
</dbReference>
<evidence type="ECO:0000256" key="1">
    <source>
        <dbReference type="SAM" id="SignalP"/>
    </source>
</evidence>
<dbReference type="PROSITE" id="PS51782">
    <property type="entry name" value="LYSM"/>
    <property type="match status" value="1"/>
</dbReference>
<dbReference type="Gene3D" id="3.10.350.10">
    <property type="entry name" value="LysM domain"/>
    <property type="match status" value="1"/>
</dbReference>
<dbReference type="InterPro" id="IPR052196">
    <property type="entry name" value="Bact_Kbp"/>
</dbReference>
<feature type="chain" id="PRO_5011650609" evidence="1">
    <location>
        <begin position="27"/>
        <end position="345"/>
    </location>
</feature>
<dbReference type="PANTHER" id="PTHR34700:SF4">
    <property type="entry name" value="PHAGE-LIKE ELEMENT PBSX PROTEIN XKDP"/>
    <property type="match status" value="1"/>
</dbReference>
<keyword evidence="4" id="KW-1185">Reference proteome</keyword>
<proteinExistence type="predicted"/>
<dbReference type="CDD" id="cd00118">
    <property type="entry name" value="LysM"/>
    <property type="match status" value="1"/>
</dbReference>
<dbReference type="EMBL" id="FNQN01000002">
    <property type="protein sequence ID" value="SDZ91256.1"/>
    <property type="molecule type" value="Genomic_DNA"/>
</dbReference>
<protein>
    <submittedName>
        <fullName evidence="3">LysM domain-containing protein</fullName>
    </submittedName>
</protein>
<evidence type="ECO:0000259" key="2">
    <source>
        <dbReference type="PROSITE" id="PS51782"/>
    </source>
</evidence>
<dbReference type="Pfam" id="PF01476">
    <property type="entry name" value="LysM"/>
    <property type="match status" value="1"/>
</dbReference>
<dbReference type="OrthoDB" id="9765158at2"/>
<accession>A0A1H3WVS4</accession>
<feature type="domain" description="LysM" evidence="2">
    <location>
        <begin position="30"/>
        <end position="78"/>
    </location>
</feature>
<name>A0A1H3WVS4_9BACT</name>
<feature type="signal peptide" evidence="1">
    <location>
        <begin position="1"/>
        <end position="26"/>
    </location>
</feature>
<dbReference type="RefSeq" id="WP_092344795.1">
    <property type="nucleotide sequence ID" value="NZ_FNQN01000002.1"/>
</dbReference>
<evidence type="ECO:0000313" key="4">
    <source>
        <dbReference type="Proteomes" id="UP000199409"/>
    </source>
</evidence>
<dbReference type="STRING" id="37625.SAMN05660420_00703"/>
<sequence length="345" mass="37949">MTRTLFRWLSLLILLLIVSGASLAIAAENQIYTIKKGDTLWDLSKKFIDDPYYWPNIWAKNPEITNPHLIFPGQKVQILDGRLKIIPAYPEAGEPAATATEMQPMAQPTPMPQRETEELVKIKATGSGDGFILTNETPLGVLVDSVDNRILLTKNDTVFLKMKNPADVTVGDTYGLFERGNSIKNPHTNQFIGTMMSNLGFLQVTEINGDTVIAKIATVFREIQRGAELFEYIPLSKEITLQRGTTDKEGYVVAARDEKGTFSTNDIIFVNLGSDDGLVNGNLFYISRPRKASDEMIKHAGRMQLPDAVLGAAITIETKAKTASAIIIKSVDAAFIGDKVSVVTD</sequence>
<evidence type="ECO:0000313" key="3">
    <source>
        <dbReference type="EMBL" id="SDZ91256.1"/>
    </source>
</evidence>